<dbReference type="EMBL" id="KN824289">
    <property type="protein sequence ID" value="KIM29317.1"/>
    <property type="molecule type" value="Genomic_DNA"/>
</dbReference>
<gene>
    <name evidence="2" type="ORF">M408DRAFT_68273</name>
</gene>
<protein>
    <recommendedName>
        <fullName evidence="1">Protein kinase domain-containing protein</fullName>
    </recommendedName>
</protein>
<dbReference type="InterPro" id="IPR011009">
    <property type="entry name" value="Kinase-like_dom_sf"/>
</dbReference>
<dbReference type="PIRSF" id="PIRSF000654">
    <property type="entry name" value="Integrin-linked_kinase"/>
    <property type="match status" value="1"/>
</dbReference>
<evidence type="ECO:0000313" key="3">
    <source>
        <dbReference type="Proteomes" id="UP000054097"/>
    </source>
</evidence>
<dbReference type="STRING" id="933852.A0A0C2XJT1"/>
<dbReference type="PROSITE" id="PS50011">
    <property type="entry name" value="PROTEIN_KINASE_DOM"/>
    <property type="match status" value="1"/>
</dbReference>
<dbReference type="InterPro" id="IPR000719">
    <property type="entry name" value="Prot_kinase_dom"/>
</dbReference>
<reference evidence="2 3" key="1">
    <citation type="submission" date="2014-04" db="EMBL/GenBank/DDBJ databases">
        <authorList>
            <consortium name="DOE Joint Genome Institute"/>
            <person name="Kuo A."/>
            <person name="Zuccaro A."/>
            <person name="Kohler A."/>
            <person name="Nagy L.G."/>
            <person name="Floudas D."/>
            <person name="Copeland A."/>
            <person name="Barry K.W."/>
            <person name="Cichocki N."/>
            <person name="Veneault-Fourrey C."/>
            <person name="LaButti K."/>
            <person name="Lindquist E.A."/>
            <person name="Lipzen A."/>
            <person name="Lundell T."/>
            <person name="Morin E."/>
            <person name="Murat C."/>
            <person name="Sun H."/>
            <person name="Tunlid A."/>
            <person name="Henrissat B."/>
            <person name="Grigoriev I.V."/>
            <person name="Hibbett D.S."/>
            <person name="Martin F."/>
            <person name="Nordberg H.P."/>
            <person name="Cantor M.N."/>
            <person name="Hua S.X."/>
        </authorList>
    </citation>
    <scope>NUCLEOTIDE SEQUENCE [LARGE SCALE GENOMIC DNA]</scope>
    <source>
        <strain evidence="2 3">MAFF 305830</strain>
    </source>
</reference>
<dbReference type="SMART" id="SM00220">
    <property type="entry name" value="S_TKc"/>
    <property type="match status" value="1"/>
</dbReference>
<feature type="non-terminal residue" evidence="2">
    <location>
        <position position="256"/>
    </location>
</feature>
<dbReference type="OrthoDB" id="4062651at2759"/>
<sequence length="256" mass="29722">MHNQDSANLRVRCDLITDKWTLIFSQRVTREIRVWAALKHRNIIEFLGFTNSFSRYPAMISPWCDQGNALQYLERNPTISPKQRLRLSLDVSEGLQYLHQLKIVHGDLKPINVLIDDCGVAKLCDFGLVRLVNWHGAAGMTTTTPYTGTELYKAPELFMSRENRHPVATFESDIYSLGCVILEFVERVRPFQRFQTTHDRTDAIMDGDPPARSREIRGVLGELTAQFWDLLQDCWFRPDERPDIETIVESLQYFEE</sequence>
<dbReference type="AlphaFoldDB" id="A0A0C2XJT1"/>
<keyword evidence="3" id="KW-1185">Reference proteome</keyword>
<dbReference type="PANTHER" id="PTHR44329">
    <property type="entry name" value="SERINE/THREONINE-PROTEIN KINASE TNNI3K-RELATED"/>
    <property type="match status" value="1"/>
</dbReference>
<dbReference type="Gene3D" id="1.10.510.10">
    <property type="entry name" value="Transferase(Phosphotransferase) domain 1"/>
    <property type="match status" value="1"/>
</dbReference>
<name>A0A0C2XJT1_SERVB</name>
<reference evidence="3" key="2">
    <citation type="submission" date="2015-01" db="EMBL/GenBank/DDBJ databases">
        <title>Evolutionary Origins and Diversification of the Mycorrhizal Mutualists.</title>
        <authorList>
            <consortium name="DOE Joint Genome Institute"/>
            <consortium name="Mycorrhizal Genomics Consortium"/>
            <person name="Kohler A."/>
            <person name="Kuo A."/>
            <person name="Nagy L.G."/>
            <person name="Floudas D."/>
            <person name="Copeland A."/>
            <person name="Barry K.W."/>
            <person name="Cichocki N."/>
            <person name="Veneault-Fourrey C."/>
            <person name="LaButti K."/>
            <person name="Lindquist E.A."/>
            <person name="Lipzen A."/>
            <person name="Lundell T."/>
            <person name="Morin E."/>
            <person name="Murat C."/>
            <person name="Riley R."/>
            <person name="Ohm R."/>
            <person name="Sun H."/>
            <person name="Tunlid A."/>
            <person name="Henrissat B."/>
            <person name="Grigoriev I.V."/>
            <person name="Hibbett D.S."/>
            <person name="Martin F."/>
        </authorList>
    </citation>
    <scope>NUCLEOTIDE SEQUENCE [LARGE SCALE GENOMIC DNA]</scope>
    <source>
        <strain evidence="3">MAFF 305830</strain>
    </source>
</reference>
<dbReference type="GO" id="GO:0005524">
    <property type="term" value="F:ATP binding"/>
    <property type="evidence" value="ECO:0007669"/>
    <property type="project" value="InterPro"/>
</dbReference>
<dbReference type="HOGENOM" id="CLU_000288_7_18_1"/>
<dbReference type="InterPro" id="IPR008271">
    <property type="entry name" value="Ser/Thr_kinase_AS"/>
</dbReference>
<feature type="domain" description="Protein kinase" evidence="1">
    <location>
        <begin position="1"/>
        <end position="254"/>
    </location>
</feature>
<evidence type="ECO:0000259" key="1">
    <source>
        <dbReference type="PROSITE" id="PS50011"/>
    </source>
</evidence>
<organism evidence="2 3">
    <name type="scientific">Serendipita vermifera MAFF 305830</name>
    <dbReference type="NCBI Taxonomy" id="933852"/>
    <lineage>
        <taxon>Eukaryota</taxon>
        <taxon>Fungi</taxon>
        <taxon>Dikarya</taxon>
        <taxon>Basidiomycota</taxon>
        <taxon>Agaricomycotina</taxon>
        <taxon>Agaricomycetes</taxon>
        <taxon>Sebacinales</taxon>
        <taxon>Serendipitaceae</taxon>
        <taxon>Serendipita</taxon>
    </lineage>
</organism>
<dbReference type="PROSITE" id="PS00108">
    <property type="entry name" value="PROTEIN_KINASE_ST"/>
    <property type="match status" value="1"/>
</dbReference>
<evidence type="ECO:0000313" key="2">
    <source>
        <dbReference type="EMBL" id="KIM29317.1"/>
    </source>
</evidence>
<dbReference type="Proteomes" id="UP000054097">
    <property type="component" value="Unassembled WGS sequence"/>
</dbReference>
<dbReference type="GO" id="GO:0004674">
    <property type="term" value="F:protein serine/threonine kinase activity"/>
    <property type="evidence" value="ECO:0007669"/>
    <property type="project" value="TreeGrafter"/>
</dbReference>
<dbReference type="SUPFAM" id="SSF56112">
    <property type="entry name" value="Protein kinase-like (PK-like)"/>
    <property type="match status" value="1"/>
</dbReference>
<dbReference type="Pfam" id="PF00069">
    <property type="entry name" value="Pkinase"/>
    <property type="match status" value="1"/>
</dbReference>
<accession>A0A0C2XJT1</accession>
<dbReference type="InterPro" id="IPR051681">
    <property type="entry name" value="Ser/Thr_Kinases-Pseudokinases"/>
</dbReference>
<proteinExistence type="predicted"/>